<dbReference type="InterPro" id="IPR003812">
    <property type="entry name" value="Fido"/>
</dbReference>
<dbReference type="PANTHER" id="PTHR13504">
    <property type="entry name" value="FIDO DOMAIN-CONTAINING PROTEIN DDB_G0283145"/>
    <property type="match status" value="1"/>
</dbReference>
<dbReference type="GO" id="GO:0005524">
    <property type="term" value="F:ATP binding"/>
    <property type="evidence" value="ECO:0007669"/>
    <property type="project" value="UniProtKB-KW"/>
</dbReference>
<dbReference type="PANTHER" id="PTHR13504:SF38">
    <property type="entry name" value="FIDO DOMAIN-CONTAINING PROTEIN"/>
    <property type="match status" value="1"/>
</dbReference>
<evidence type="ECO:0000259" key="4">
    <source>
        <dbReference type="PROSITE" id="PS51459"/>
    </source>
</evidence>
<feature type="active site" evidence="1">
    <location>
        <position position="180"/>
    </location>
</feature>
<dbReference type="InterPro" id="IPR036597">
    <property type="entry name" value="Fido-like_dom_sf"/>
</dbReference>
<dbReference type="PROSITE" id="PS51459">
    <property type="entry name" value="FIDO"/>
    <property type="match status" value="1"/>
</dbReference>
<dbReference type="EMBL" id="CAAHFG010000003">
    <property type="protein sequence ID" value="VGO16487.1"/>
    <property type="molecule type" value="Genomic_DNA"/>
</dbReference>
<evidence type="ECO:0000256" key="3">
    <source>
        <dbReference type="PIRSR" id="PIRSR640198-3"/>
    </source>
</evidence>
<reference evidence="5 6" key="1">
    <citation type="submission" date="2019-04" db="EMBL/GenBank/DDBJ databases">
        <authorList>
            <person name="Van Vliet M D."/>
        </authorList>
    </citation>
    <scope>NUCLEOTIDE SEQUENCE [LARGE SCALE GENOMIC DNA]</scope>
    <source>
        <strain evidence="5 6">F1</strain>
    </source>
</reference>
<sequence>MTWSPTELVLSPESIKKLAEVEQLIGKVEGMQLSRPVPKLRQKNRAKSIRGSTGIEGNSCSVEQVEAIADGQPVALSKKEQLEIRNALETYDALPSFDPVSIASLLDAQRMLMGNGLLLVPGRFRQGPVEVYVTETETLRLPSWKTVEPSVQALFDDLENGAELMLISSIRFHFEFVGIHPFSDGNGRMARLWQTRLLMEEHPVFEFLDVESMVFDRREEYYRQIRRAQECGNVDGFVLFMLEQIRRSLESLWESSAPGRNTFADRISIAQQTFGEDFFSRKDYMRLFKTVSPATASRDLSAGVSSGALEREGDKRTAVYRFRPING</sequence>
<dbReference type="InterPro" id="IPR040198">
    <property type="entry name" value="Fido_containing"/>
</dbReference>
<keyword evidence="2" id="KW-0067">ATP-binding</keyword>
<protein>
    <recommendedName>
        <fullName evidence="4">Fido domain-containing protein</fullName>
    </recommendedName>
</protein>
<evidence type="ECO:0000313" key="6">
    <source>
        <dbReference type="Proteomes" id="UP000366872"/>
    </source>
</evidence>
<dbReference type="Pfam" id="PF02661">
    <property type="entry name" value="Fic"/>
    <property type="match status" value="1"/>
</dbReference>
<gene>
    <name evidence="5" type="ORF">PDESU_05078</name>
</gene>
<feature type="binding site" evidence="2">
    <location>
        <begin position="184"/>
        <end position="191"/>
    </location>
    <ligand>
        <name>ATP</name>
        <dbReference type="ChEBI" id="CHEBI:30616"/>
    </ligand>
</feature>
<dbReference type="AlphaFoldDB" id="A0A6C2U9T4"/>
<evidence type="ECO:0000256" key="2">
    <source>
        <dbReference type="PIRSR" id="PIRSR640198-2"/>
    </source>
</evidence>
<dbReference type="Proteomes" id="UP000366872">
    <property type="component" value="Unassembled WGS sequence"/>
</dbReference>
<evidence type="ECO:0000313" key="5">
    <source>
        <dbReference type="EMBL" id="VGO16487.1"/>
    </source>
</evidence>
<dbReference type="SUPFAM" id="SSF140931">
    <property type="entry name" value="Fic-like"/>
    <property type="match status" value="1"/>
</dbReference>
<keyword evidence="6" id="KW-1185">Reference proteome</keyword>
<feature type="site" description="Important for autoinhibition of adenylyltransferase activity" evidence="3">
    <location>
        <position position="56"/>
    </location>
</feature>
<organism evidence="5 6">
    <name type="scientific">Pontiella desulfatans</name>
    <dbReference type="NCBI Taxonomy" id="2750659"/>
    <lineage>
        <taxon>Bacteria</taxon>
        <taxon>Pseudomonadati</taxon>
        <taxon>Kiritimatiellota</taxon>
        <taxon>Kiritimatiellia</taxon>
        <taxon>Kiritimatiellales</taxon>
        <taxon>Pontiellaceae</taxon>
        <taxon>Pontiella</taxon>
    </lineage>
</organism>
<evidence type="ECO:0000256" key="1">
    <source>
        <dbReference type="PIRSR" id="PIRSR640198-1"/>
    </source>
</evidence>
<keyword evidence="2" id="KW-0547">Nucleotide-binding</keyword>
<feature type="domain" description="Fido" evidence="4">
    <location>
        <begin position="100"/>
        <end position="243"/>
    </location>
</feature>
<feature type="binding site" evidence="2">
    <location>
        <begin position="221"/>
        <end position="222"/>
    </location>
    <ligand>
        <name>ATP</name>
        <dbReference type="ChEBI" id="CHEBI:30616"/>
    </ligand>
</feature>
<proteinExistence type="predicted"/>
<dbReference type="RefSeq" id="WP_136081987.1">
    <property type="nucleotide sequence ID" value="NZ_CAAHFG010000003.1"/>
</dbReference>
<dbReference type="Gene3D" id="1.10.3290.10">
    <property type="entry name" value="Fido-like domain"/>
    <property type="match status" value="1"/>
</dbReference>
<accession>A0A6C2U9T4</accession>
<name>A0A6C2U9T4_PONDE</name>